<dbReference type="PANTHER" id="PTHR10204">
    <property type="entry name" value="NAD P H OXIDOREDUCTASE-RELATED"/>
    <property type="match status" value="1"/>
</dbReference>
<dbReference type="PANTHER" id="PTHR10204:SF34">
    <property type="entry name" value="NAD(P)H DEHYDROGENASE [QUINONE] 1 ISOFORM 1"/>
    <property type="match status" value="1"/>
</dbReference>
<comment type="similarity">
    <text evidence="1">Belongs to the NAD(P)H dehydrogenase (quinone) family.</text>
</comment>
<sequence>MDENRRILIIQGHPDVTRTHLGHALAHAYAAAATAAGHQVRTATPAQLDFPLLRSQSEWESGPLPSGLQKAQDDIAWAQHLVIFFPLWMGDMPALLKGFLEQVARPGFAFRPAKGSPFGQKGLAGRSARVVVTMGMPSLVYRFYFRAHSVKSLERNILGFVGIGPVDETLIGGVDQLGDDGRAKWIAKLASLGRRAA</sequence>
<evidence type="ECO:0000256" key="1">
    <source>
        <dbReference type="ARBA" id="ARBA00006252"/>
    </source>
</evidence>
<evidence type="ECO:0000313" key="4">
    <source>
        <dbReference type="EMBL" id="TXC67480.1"/>
    </source>
</evidence>
<evidence type="ECO:0000256" key="2">
    <source>
        <dbReference type="ARBA" id="ARBA00023002"/>
    </source>
</evidence>
<name>A0A5C6U4H3_9BURK</name>
<gene>
    <name evidence="4" type="ORF">FSC37_07155</name>
</gene>
<dbReference type="SUPFAM" id="SSF52218">
    <property type="entry name" value="Flavoproteins"/>
    <property type="match status" value="1"/>
</dbReference>
<dbReference type="InterPro" id="IPR029039">
    <property type="entry name" value="Flavoprotein-like_sf"/>
</dbReference>
<dbReference type="GO" id="GO:0003955">
    <property type="term" value="F:NAD(P)H dehydrogenase (quinone) activity"/>
    <property type="evidence" value="ECO:0007669"/>
    <property type="project" value="TreeGrafter"/>
</dbReference>
<keyword evidence="2" id="KW-0560">Oxidoreductase</keyword>
<dbReference type="AlphaFoldDB" id="A0A5C6U4H3"/>
<dbReference type="InterPro" id="IPR003680">
    <property type="entry name" value="Flavodoxin_fold"/>
</dbReference>
<dbReference type="InterPro" id="IPR051545">
    <property type="entry name" value="NAD(P)H_dehydrogenase_qn"/>
</dbReference>
<proteinExistence type="inferred from homology"/>
<reference evidence="4 5" key="1">
    <citation type="submission" date="2019-08" db="EMBL/GenBank/DDBJ databases">
        <authorList>
            <person name="Khan S.A."/>
            <person name="Jeon C.O."/>
            <person name="Jeong S.E."/>
        </authorList>
    </citation>
    <scope>NUCLEOTIDE SEQUENCE [LARGE SCALE GENOMIC DNA]</scope>
    <source>
        <strain evidence="5">IMCC1728</strain>
    </source>
</reference>
<dbReference type="Pfam" id="PF02525">
    <property type="entry name" value="Flavodoxin_2"/>
    <property type="match status" value="1"/>
</dbReference>
<organism evidence="4 5">
    <name type="scientific">Piscinibacter aquaticus</name>
    <dbReference type="NCBI Taxonomy" id="392597"/>
    <lineage>
        <taxon>Bacteria</taxon>
        <taxon>Pseudomonadati</taxon>
        <taxon>Pseudomonadota</taxon>
        <taxon>Betaproteobacteria</taxon>
        <taxon>Burkholderiales</taxon>
        <taxon>Sphaerotilaceae</taxon>
        <taxon>Piscinibacter</taxon>
    </lineage>
</organism>
<dbReference type="Proteomes" id="UP000321832">
    <property type="component" value="Unassembled WGS sequence"/>
</dbReference>
<dbReference type="GO" id="GO:0005829">
    <property type="term" value="C:cytosol"/>
    <property type="evidence" value="ECO:0007669"/>
    <property type="project" value="TreeGrafter"/>
</dbReference>
<dbReference type="Gene3D" id="3.40.50.360">
    <property type="match status" value="1"/>
</dbReference>
<feature type="domain" description="Flavodoxin-like fold" evidence="3">
    <location>
        <begin position="6"/>
        <end position="180"/>
    </location>
</feature>
<accession>A0A5C6U4H3</accession>
<comment type="caution">
    <text evidence="4">The sequence shown here is derived from an EMBL/GenBank/DDBJ whole genome shotgun (WGS) entry which is preliminary data.</text>
</comment>
<keyword evidence="5" id="KW-1185">Reference proteome</keyword>
<evidence type="ECO:0000313" key="5">
    <source>
        <dbReference type="Proteomes" id="UP000321832"/>
    </source>
</evidence>
<evidence type="ECO:0000259" key="3">
    <source>
        <dbReference type="Pfam" id="PF02525"/>
    </source>
</evidence>
<dbReference type="EMBL" id="VOPW01000001">
    <property type="protein sequence ID" value="TXC67480.1"/>
    <property type="molecule type" value="Genomic_DNA"/>
</dbReference>
<protein>
    <submittedName>
        <fullName evidence="4">NAD(P)H-dependent oxidoreductase</fullName>
    </submittedName>
</protein>